<dbReference type="EMBL" id="CADCXU010034310">
    <property type="protein sequence ID" value="CAB0019634.1"/>
    <property type="molecule type" value="Genomic_DNA"/>
</dbReference>
<feature type="non-terminal residue" evidence="1">
    <location>
        <position position="56"/>
    </location>
</feature>
<organism evidence="1 2">
    <name type="scientific">Nesidiocoris tenuis</name>
    <dbReference type="NCBI Taxonomy" id="355587"/>
    <lineage>
        <taxon>Eukaryota</taxon>
        <taxon>Metazoa</taxon>
        <taxon>Ecdysozoa</taxon>
        <taxon>Arthropoda</taxon>
        <taxon>Hexapoda</taxon>
        <taxon>Insecta</taxon>
        <taxon>Pterygota</taxon>
        <taxon>Neoptera</taxon>
        <taxon>Paraneoptera</taxon>
        <taxon>Hemiptera</taxon>
        <taxon>Heteroptera</taxon>
        <taxon>Panheteroptera</taxon>
        <taxon>Cimicomorpha</taxon>
        <taxon>Miridae</taxon>
        <taxon>Dicyphina</taxon>
        <taxon>Nesidiocoris</taxon>
    </lineage>
</organism>
<evidence type="ECO:0000313" key="1">
    <source>
        <dbReference type="EMBL" id="CAB0019634.1"/>
    </source>
</evidence>
<keyword evidence="2" id="KW-1185">Reference proteome</keyword>
<gene>
    <name evidence="1" type="ORF">NTEN_LOCUS23342</name>
</gene>
<evidence type="ECO:0000313" key="2">
    <source>
        <dbReference type="Proteomes" id="UP000479000"/>
    </source>
</evidence>
<protein>
    <submittedName>
        <fullName evidence="1">Uncharacterized protein</fullName>
    </submittedName>
</protein>
<accession>A0A6H5HSS5</accession>
<reference evidence="1 2" key="1">
    <citation type="submission" date="2020-02" db="EMBL/GenBank/DDBJ databases">
        <authorList>
            <person name="Ferguson B K."/>
        </authorList>
    </citation>
    <scope>NUCLEOTIDE SEQUENCE [LARGE SCALE GENOMIC DNA]</scope>
</reference>
<proteinExistence type="predicted"/>
<dbReference type="Proteomes" id="UP000479000">
    <property type="component" value="Unassembled WGS sequence"/>
</dbReference>
<dbReference type="AlphaFoldDB" id="A0A6H5HSS5"/>
<sequence>MVPRITRESLKSLNAKEVWKLRGMDVLWIKFVKTIKERLADTAERENPPTILTFPK</sequence>
<name>A0A6H5HSS5_9HEMI</name>